<dbReference type="SMART" id="SM00498">
    <property type="entry name" value="FH2"/>
    <property type="match status" value="1"/>
</dbReference>
<feature type="domain" description="FH2" evidence="6">
    <location>
        <begin position="985"/>
        <end position="1381"/>
    </location>
</feature>
<keyword evidence="2" id="KW-0378">Hydrolase</keyword>
<dbReference type="PROSITE" id="PS51444">
    <property type="entry name" value="FH2"/>
    <property type="match status" value="1"/>
</dbReference>
<dbReference type="InterPro" id="IPR051144">
    <property type="entry name" value="Formin_homology_domain"/>
</dbReference>
<dbReference type="PANTHER" id="PTHR45733">
    <property type="entry name" value="FORMIN-J"/>
    <property type="match status" value="1"/>
</dbReference>
<evidence type="ECO:0000256" key="1">
    <source>
        <dbReference type="ARBA" id="ARBA00006468"/>
    </source>
</evidence>
<dbReference type="GO" id="GO:0004721">
    <property type="term" value="F:phosphoprotein phosphatase activity"/>
    <property type="evidence" value="ECO:0007669"/>
    <property type="project" value="UniProtKB-KW"/>
</dbReference>
<dbReference type="Pfam" id="PF02181">
    <property type="entry name" value="FH2"/>
    <property type="match status" value="1"/>
</dbReference>
<dbReference type="InterPro" id="IPR035892">
    <property type="entry name" value="C2_domain_sf"/>
</dbReference>
<feature type="region of interest" description="Disordered" evidence="4">
    <location>
        <begin position="637"/>
        <end position="694"/>
    </location>
</feature>
<feature type="compositionally biased region" description="Low complexity" evidence="4">
    <location>
        <begin position="912"/>
        <end position="924"/>
    </location>
</feature>
<dbReference type="InterPro" id="IPR014020">
    <property type="entry name" value="Tensin_C2-dom"/>
</dbReference>
<dbReference type="SMART" id="SM01326">
    <property type="entry name" value="PTEN_C2"/>
    <property type="match status" value="1"/>
</dbReference>
<gene>
    <name evidence="7" type="ORF">SAY87_021333</name>
</gene>
<comment type="caution">
    <text evidence="7">The sequence shown here is derived from an EMBL/GenBank/DDBJ whole genome shotgun (WGS) entry which is preliminary data.</text>
</comment>
<dbReference type="Proteomes" id="UP001345219">
    <property type="component" value="Chromosome 16"/>
</dbReference>
<dbReference type="Gene3D" id="2.60.40.1110">
    <property type="match status" value="1"/>
</dbReference>
<dbReference type="Pfam" id="PF10409">
    <property type="entry name" value="PTEN_C2"/>
    <property type="match status" value="1"/>
</dbReference>
<reference evidence="7 8" key="1">
    <citation type="journal article" date="2023" name="Hortic Res">
        <title>Pangenome of water caltrop reveals structural variations and asymmetric subgenome divergence after allopolyploidization.</title>
        <authorList>
            <person name="Zhang X."/>
            <person name="Chen Y."/>
            <person name="Wang L."/>
            <person name="Yuan Y."/>
            <person name="Fang M."/>
            <person name="Shi L."/>
            <person name="Lu R."/>
            <person name="Comes H.P."/>
            <person name="Ma Y."/>
            <person name="Chen Y."/>
            <person name="Huang G."/>
            <person name="Zhou Y."/>
            <person name="Zheng Z."/>
            <person name="Qiu Y."/>
        </authorList>
    </citation>
    <scope>NUCLEOTIDE SEQUENCE [LARGE SCALE GENOMIC DNA]</scope>
    <source>
        <tissue evidence="7">Roots</tissue>
    </source>
</reference>
<keyword evidence="8" id="KW-1185">Reference proteome</keyword>
<sequence length="1381" mass="153031">MALFRRLFYRKPPDRLIEISERVYVFDCCFSTENLEGDEYKVYMDRILKQLQDYFPDASFMVFNFGEGEKRSQTLDILSTYGMTVMDYPLQYEGSPLLPLEMIHHFLKSSESWLSLERQQNILLMNCERGGWPVLAFMLAGLLLYQKQYNGEQKTLEMVYKQAPREFFHVLSTLNAQPSQMRYLQYITRRNLSVDWPPSGKPLLLDCLIMRVIPLYEGGKCCRPVVRVYGQDPSRSTNRSSKLLFTSSKMKKKVRHYELADSLMVKIDIRCQVQGDVVIECIYMDEDLVQESKIFRIVFHTVFVQANILLLSRDDIDVLCDAKDQIPKDFKAEILFMDDDAIVPNSTKSISTEDGHVRASTSTEEFFEVEKIFTSVGNTQKGKAEIDSALQVAVPSNNEKDHREVWKKNADPHASPIYAFDSRNLEQDLKIDPNIDAVKDIVVDDVQYRNYVEYEQVKDILIDDGNIKFNRVATENVPIGNVNDVQGKHEDIEKGHSVEIVPTSKNIDSETLQEKFVSGSQKPENTVASTSEKWTSISSIENADFVTKQRSGYMLQESHTTNMMPWWIPQNRGSPTSSMHILCPPSRYISSPLALALTSTKELNLVDKFKSSSATSIALEAATLAYSPVKPIKEDSTKMASSVKQDSIASTSPQSSYNLQKNVAPTMSSAPPSTLKPMAPPPQPPSPLPQPNNILSLAHTVSSVGDISLSLPMPVPPPPPPPPPPLPASVRQTSGMTLPHPSSPQPRKLVSSSATDSMLSLPPLPPHSCISLITAKVALAPSPSLSPSKGISPQPLPSPAFGAAPVSPLSPLRVPNQLSRAPPPPPPLPTCGTLSTPSPPPLPPLPPKVASSCPLSITCIDLLPSLPLLTGRGPSPEPLLCKRGDTPLHPSIGAPYPLLPSSRAPSPPPLPSRGSPSLSFSSGGALLSPPPAEILYGGSHPPPLVGDAGPPPPPSGTRIIGHLALSPPPLYARKREELTQPGMGTSNIAPKRSSLKPLHWSKVTRALQGSLWDELQRCGENQVSEFDVSELETLFSANVPNTTNGCKGGWRRKSVGSKSDKVQLIDLRRANNTEIMLTKVKMPFPDLMAAVLAMDDTVLNVDQVENLIKFCPSKEEMELLKNYTGDEENLGKCEKYFLELMKVPRVESKLRVFSFKIQFGTQVSEFRKTLNIVNSSSEQVRSSYKLKEIMKRILFLGNVLNQGTARGSAIGFKMDSLLKLADTRATNNKMTLMHFLCKKLADCSPELLDFHQDLSSLEAASKIQLKSLAEEMQAILKGLEKVKQELVVSDSDDPISEVFRKSLKGFLEVAEAEVTSLSSLYQVVGRNADALALYLNEDPARCPFEQVTATLLNFVKLFRKSHEENCIQTELEKRKSEKWRR</sequence>
<comment type="similarity">
    <text evidence="1">Belongs to the formin-like family. Class-II subfamily.</text>
</comment>
<dbReference type="SUPFAM" id="SSF101447">
    <property type="entry name" value="Formin homology 2 domain (FH2 domain)"/>
    <property type="match status" value="1"/>
</dbReference>
<dbReference type="PROSITE" id="PS51182">
    <property type="entry name" value="C2_TENSIN"/>
    <property type="match status" value="1"/>
</dbReference>
<evidence type="ECO:0000256" key="4">
    <source>
        <dbReference type="SAM" id="MobiDB-lite"/>
    </source>
</evidence>
<feature type="domain" description="C2 tensin-type" evidence="5">
    <location>
        <begin position="200"/>
        <end position="339"/>
    </location>
</feature>
<feature type="region of interest" description="Disordered" evidence="4">
    <location>
        <begin position="783"/>
        <end position="845"/>
    </location>
</feature>
<dbReference type="InterPro" id="IPR015425">
    <property type="entry name" value="FH2_Formin"/>
</dbReference>
<evidence type="ECO:0000313" key="7">
    <source>
        <dbReference type="EMBL" id="KAK4752535.1"/>
    </source>
</evidence>
<evidence type="ECO:0000256" key="2">
    <source>
        <dbReference type="ARBA" id="ARBA00022912"/>
    </source>
</evidence>
<evidence type="ECO:0000259" key="5">
    <source>
        <dbReference type="PROSITE" id="PS51182"/>
    </source>
</evidence>
<dbReference type="SUPFAM" id="SSF49562">
    <property type="entry name" value="C2 domain (Calcium/lipid-binding domain, CaLB)"/>
    <property type="match status" value="1"/>
</dbReference>
<dbReference type="PANTHER" id="PTHR45733:SF10">
    <property type="entry name" value="FORMIN-LIKE PROTEIN 15A-RELATED"/>
    <property type="match status" value="1"/>
</dbReference>
<evidence type="ECO:0000256" key="3">
    <source>
        <dbReference type="RuleBase" id="RU361260"/>
    </source>
</evidence>
<proteinExistence type="inferred from homology"/>
<dbReference type="Gene3D" id="3.90.190.10">
    <property type="entry name" value="Protein tyrosine phosphatase superfamily"/>
    <property type="match status" value="1"/>
</dbReference>
<dbReference type="Gene3D" id="1.20.58.2220">
    <property type="entry name" value="Formin, FH2 domain"/>
    <property type="match status" value="1"/>
</dbReference>
<evidence type="ECO:0000259" key="6">
    <source>
        <dbReference type="PROSITE" id="PS51444"/>
    </source>
</evidence>
<organism evidence="7 8">
    <name type="scientific">Trapa incisa</name>
    <dbReference type="NCBI Taxonomy" id="236973"/>
    <lineage>
        <taxon>Eukaryota</taxon>
        <taxon>Viridiplantae</taxon>
        <taxon>Streptophyta</taxon>
        <taxon>Embryophyta</taxon>
        <taxon>Tracheophyta</taxon>
        <taxon>Spermatophyta</taxon>
        <taxon>Magnoliopsida</taxon>
        <taxon>eudicotyledons</taxon>
        <taxon>Gunneridae</taxon>
        <taxon>Pentapetalae</taxon>
        <taxon>rosids</taxon>
        <taxon>malvids</taxon>
        <taxon>Myrtales</taxon>
        <taxon>Lythraceae</taxon>
        <taxon>Trapa</taxon>
    </lineage>
</organism>
<dbReference type="EMBL" id="JAXIOK010000016">
    <property type="protein sequence ID" value="KAK4752535.1"/>
    <property type="molecule type" value="Genomic_DNA"/>
</dbReference>
<feature type="region of interest" description="Disordered" evidence="4">
    <location>
        <begin position="708"/>
        <end position="757"/>
    </location>
</feature>
<feature type="compositionally biased region" description="Pro residues" evidence="4">
    <location>
        <begin position="713"/>
        <end position="727"/>
    </location>
</feature>
<keyword evidence="2" id="KW-0904">Protein phosphatase</keyword>
<evidence type="ECO:0000313" key="8">
    <source>
        <dbReference type="Proteomes" id="UP001345219"/>
    </source>
</evidence>
<accession>A0AAN7JQX3</accession>
<protein>
    <recommendedName>
        <fullName evidence="3">Formin-like protein</fullName>
    </recommendedName>
</protein>
<dbReference type="InterPro" id="IPR029021">
    <property type="entry name" value="Prot-tyrosine_phosphatase-like"/>
</dbReference>
<name>A0AAN7JQX3_9MYRT</name>
<feature type="region of interest" description="Disordered" evidence="4">
    <location>
        <begin position="891"/>
        <end position="924"/>
    </location>
</feature>
<feature type="compositionally biased region" description="Polar residues" evidence="4">
    <location>
        <begin position="638"/>
        <end position="672"/>
    </location>
</feature>
<dbReference type="InterPro" id="IPR042201">
    <property type="entry name" value="FH2_Formin_sf"/>
</dbReference>
<feature type="compositionally biased region" description="Pro residues" evidence="4">
    <location>
        <begin position="678"/>
        <end position="690"/>
    </location>
</feature>